<dbReference type="CDD" id="cd00167">
    <property type="entry name" value="SANT"/>
    <property type="match status" value="1"/>
</dbReference>
<reference evidence="8" key="1">
    <citation type="submission" date="2015-04" db="UniProtKB">
        <authorList>
            <consortium name="EnsemblPlants"/>
        </authorList>
    </citation>
    <scope>IDENTIFICATION</scope>
</reference>
<dbReference type="PROSITE" id="PS50934">
    <property type="entry name" value="SWIRM"/>
    <property type="match status" value="1"/>
</dbReference>
<feature type="compositionally biased region" description="Basic residues" evidence="4">
    <location>
        <begin position="882"/>
        <end position="891"/>
    </location>
</feature>
<feature type="compositionally biased region" description="Low complexity" evidence="4">
    <location>
        <begin position="1"/>
        <end position="13"/>
    </location>
</feature>
<keyword evidence="9" id="KW-1185">Reference proteome</keyword>
<feature type="compositionally biased region" description="Polar residues" evidence="4">
    <location>
        <begin position="311"/>
        <end position="330"/>
    </location>
</feature>
<feature type="region of interest" description="Disordered" evidence="4">
    <location>
        <begin position="311"/>
        <end position="352"/>
    </location>
</feature>
<feature type="domain" description="Myb-like" evidence="5">
    <location>
        <begin position="239"/>
        <end position="289"/>
    </location>
</feature>
<dbReference type="PANTHER" id="PTHR47854:SF1">
    <property type="entry name" value="SURFEIT LOCUS PROTEIN 2 (SURF2)"/>
    <property type="match status" value="1"/>
</dbReference>
<organism evidence="8">
    <name type="scientific">Oryza meridionalis</name>
    <dbReference type="NCBI Taxonomy" id="40149"/>
    <lineage>
        <taxon>Eukaryota</taxon>
        <taxon>Viridiplantae</taxon>
        <taxon>Streptophyta</taxon>
        <taxon>Embryophyta</taxon>
        <taxon>Tracheophyta</taxon>
        <taxon>Spermatophyta</taxon>
        <taxon>Magnoliopsida</taxon>
        <taxon>Liliopsida</taxon>
        <taxon>Poales</taxon>
        <taxon>Poaceae</taxon>
        <taxon>BOP clade</taxon>
        <taxon>Oryzoideae</taxon>
        <taxon>Oryzeae</taxon>
        <taxon>Oryzinae</taxon>
        <taxon>Oryza</taxon>
    </lineage>
</organism>
<dbReference type="InterPro" id="IPR001005">
    <property type="entry name" value="SANT/Myb"/>
</dbReference>
<evidence type="ECO:0000259" key="5">
    <source>
        <dbReference type="PROSITE" id="PS50090"/>
    </source>
</evidence>
<feature type="region of interest" description="Disordered" evidence="4">
    <location>
        <begin position="561"/>
        <end position="614"/>
    </location>
</feature>
<dbReference type="InterPro" id="IPR017884">
    <property type="entry name" value="SANT_dom"/>
</dbReference>
<evidence type="ECO:0000256" key="1">
    <source>
        <dbReference type="ARBA" id="ARBA00023015"/>
    </source>
</evidence>
<dbReference type="EnsemblPlants" id="OMERI04G13630.1">
    <property type="protein sequence ID" value="OMERI04G13630.1"/>
    <property type="gene ID" value="OMERI04G13630"/>
</dbReference>
<dbReference type="AlphaFoldDB" id="A0A0E0DF91"/>
<evidence type="ECO:0000313" key="9">
    <source>
        <dbReference type="Proteomes" id="UP000008021"/>
    </source>
</evidence>
<dbReference type="PANTHER" id="PTHR47854">
    <property type="entry name" value="SURFEIT LOCUS PROTEIN 2 (SURF2)"/>
    <property type="match status" value="1"/>
</dbReference>
<dbReference type="SMART" id="SM00717">
    <property type="entry name" value="SANT"/>
    <property type="match status" value="1"/>
</dbReference>
<dbReference type="Pfam" id="PF05477">
    <property type="entry name" value="SURF2"/>
    <property type="match status" value="1"/>
</dbReference>
<accession>A0A0E0DF91</accession>
<dbReference type="PROSITE" id="PS50090">
    <property type="entry name" value="MYB_LIKE"/>
    <property type="match status" value="1"/>
</dbReference>
<keyword evidence="3" id="KW-0539">Nucleus</keyword>
<dbReference type="Pfam" id="PF04433">
    <property type="entry name" value="SWIRM"/>
    <property type="match status" value="1"/>
</dbReference>
<evidence type="ECO:0000256" key="4">
    <source>
        <dbReference type="SAM" id="MobiDB-lite"/>
    </source>
</evidence>
<proteinExistence type="predicted"/>
<dbReference type="InterPro" id="IPR009057">
    <property type="entry name" value="Homeodomain-like_sf"/>
</dbReference>
<dbReference type="eggNOG" id="KOG1279">
    <property type="taxonomic scope" value="Eukaryota"/>
</dbReference>
<dbReference type="Pfam" id="PF00249">
    <property type="entry name" value="Myb_DNA-binding"/>
    <property type="match status" value="1"/>
</dbReference>
<evidence type="ECO:0000256" key="2">
    <source>
        <dbReference type="ARBA" id="ARBA00023163"/>
    </source>
</evidence>
<protein>
    <recommendedName>
        <fullName evidence="10">SWI/SNF complex subunit SWI3A</fullName>
    </recommendedName>
</protein>
<feature type="domain" description="SANT" evidence="7">
    <location>
        <begin position="242"/>
        <end position="293"/>
    </location>
</feature>
<dbReference type="GO" id="GO:0005634">
    <property type="term" value="C:nucleus"/>
    <property type="evidence" value="ECO:0007669"/>
    <property type="project" value="UniProtKB-ARBA"/>
</dbReference>
<evidence type="ECO:0000313" key="8">
    <source>
        <dbReference type="EnsemblPlants" id="OMERI04G13630.1"/>
    </source>
</evidence>
<dbReference type="Proteomes" id="UP000008021">
    <property type="component" value="Chromosome 4"/>
</dbReference>
<sequence length="891" mass="98519">MSPPVAGAASSGDGPPGRPPRELYTIPASSGWFQWDEIHETERRALPEFFGGAGGSGFGTASRNPRIYREYRDYIISRYREDTSRRLTFTEVRKALVGDVTLLRKLFVFLDSSGLINFSASPSRPEAQQQQRQTEAEAVVEAPVGLQVTPRPPPSYFAEEKGGGGNENGFRLPPLTSYSDVFGEWAPGMAPICGLCGMECRDGNAQILKVGFKVCSKCYANNDNKGEANIHPGDKKERIDNHSSSAWTDAETLLLLEGVLKHGDDWDLIAQHVRTKNKSECIARLIQLPFGEHMLGTVNGKLDNRLHKIQTTDGKVNKSTVKESSSQPTETVDDMQIDGNEDGADKSVEEHPTKHRRLFSSIDTTVSLMEQLAHLTTSTSPDVVAAAADAAIKALGNENPQARRAFQLSEKEYQTRAFSSNHARQRDYCSDDVGGGDQDVEMHGHPDKKQGKMFISTTYQVRAAVATSIGVAAARAKMLADQEEREMELLMASIIETQLKKIQYKIKHFEELELIMDQEYATLQQMKSSLVDEWQKQSQQFGVWRIGAILNRLGFDRTAGMESHRRAPPFFPNAERRRRQPKTPPSSPPGLSVSPNLARHLASPRPPPPDAQFTGALMAKKGKAAAAEAAAPDAGVSSPQGGGGEKEGSFLLGSPTWEDAGGGRWRCKETGHELPEREKEAYGRSRACRLALIDQAVARKKPPLNAFKPHPEHKSKLICNITGDIINKSEEHIWKHINGKRFLNKLEKLEEKMASGEMAEGEAEQSNEGEKKTKSRKKKDKKKAAVVNPSLPREPKPEIDDSDNSDDPDFWVPPVGSRWDDDDGKDRWTSSPVKDKDDAAEDEDGDDDGDDMADKDDEETREIASRTKRLSVEAVGPSSFASRKKKTKKEQ</sequence>
<feature type="compositionally biased region" description="Basic and acidic residues" evidence="4">
    <location>
        <begin position="343"/>
        <end position="352"/>
    </location>
</feature>
<dbReference type="Gene3D" id="1.10.10.10">
    <property type="entry name" value="Winged helix-like DNA-binding domain superfamily/Winged helix DNA-binding domain"/>
    <property type="match status" value="1"/>
</dbReference>
<dbReference type="InterPro" id="IPR036388">
    <property type="entry name" value="WH-like_DNA-bd_sf"/>
</dbReference>
<dbReference type="HOGENOM" id="CLU_333553_0_0_1"/>
<dbReference type="SUPFAM" id="SSF46689">
    <property type="entry name" value="Homeodomain-like"/>
    <property type="match status" value="2"/>
</dbReference>
<feature type="compositionally biased region" description="Acidic residues" evidence="4">
    <location>
        <begin position="800"/>
        <end position="809"/>
    </location>
</feature>
<dbReference type="Gene3D" id="1.10.10.60">
    <property type="entry name" value="Homeodomain-like"/>
    <property type="match status" value="1"/>
</dbReference>
<evidence type="ECO:0000256" key="3">
    <source>
        <dbReference type="ARBA" id="ARBA00023242"/>
    </source>
</evidence>
<keyword evidence="1" id="KW-0805">Transcription regulation</keyword>
<dbReference type="Gramene" id="OMERI04G13630.1">
    <property type="protein sequence ID" value="OMERI04G13630.1"/>
    <property type="gene ID" value="OMERI04G13630"/>
</dbReference>
<dbReference type="PROSITE" id="PS51293">
    <property type="entry name" value="SANT"/>
    <property type="match status" value="1"/>
</dbReference>
<dbReference type="STRING" id="40149.A0A0E0DF91"/>
<name>A0A0E0DF91_9ORYZ</name>
<feature type="region of interest" description="Disordered" evidence="4">
    <location>
        <begin position="416"/>
        <end position="438"/>
    </location>
</feature>
<feature type="compositionally biased region" description="Basic residues" evidence="4">
    <location>
        <begin position="773"/>
        <end position="784"/>
    </location>
</feature>
<evidence type="ECO:0000259" key="7">
    <source>
        <dbReference type="PROSITE" id="PS51293"/>
    </source>
</evidence>
<dbReference type="InterPro" id="IPR007526">
    <property type="entry name" value="SWIRM"/>
</dbReference>
<feature type="region of interest" description="Disordered" evidence="4">
    <location>
        <begin position="1"/>
        <end position="22"/>
    </location>
</feature>
<dbReference type="InterPro" id="IPR032451">
    <property type="entry name" value="SMARCC_C"/>
</dbReference>
<evidence type="ECO:0008006" key="10">
    <source>
        <dbReference type="Google" id="ProtNLM"/>
    </source>
</evidence>
<dbReference type="FunFam" id="1.10.10.10:FF:000020">
    <property type="entry name" value="SWI/SNF complex subunit SMARCC2 isoform c"/>
    <property type="match status" value="1"/>
</dbReference>
<reference evidence="8" key="2">
    <citation type="submission" date="2018-05" db="EMBL/GenBank/DDBJ databases">
        <title>OmerRS3 (Oryza meridionalis Reference Sequence Version 3).</title>
        <authorList>
            <person name="Zhang J."/>
            <person name="Kudrna D."/>
            <person name="Lee S."/>
            <person name="Talag J."/>
            <person name="Welchert J."/>
            <person name="Wing R.A."/>
        </authorList>
    </citation>
    <scope>NUCLEOTIDE SEQUENCE [LARGE SCALE GENOMIC DNA]</scope>
    <source>
        <strain evidence="8">cv. OR44</strain>
    </source>
</reference>
<dbReference type="Pfam" id="PF16495">
    <property type="entry name" value="SWIRM-assoc_1"/>
    <property type="match status" value="1"/>
</dbReference>
<feature type="region of interest" description="Disordered" evidence="4">
    <location>
        <begin position="754"/>
        <end position="891"/>
    </location>
</feature>
<feature type="compositionally biased region" description="Basic and acidic residues" evidence="4">
    <location>
        <begin position="824"/>
        <end position="837"/>
    </location>
</feature>
<dbReference type="InterPro" id="IPR008833">
    <property type="entry name" value="Surf2"/>
</dbReference>
<keyword evidence="2" id="KW-0804">Transcription</keyword>
<feature type="compositionally biased region" description="Acidic residues" evidence="4">
    <location>
        <begin position="331"/>
        <end position="342"/>
    </location>
</feature>
<feature type="domain" description="SWIRM" evidence="6">
    <location>
        <begin position="24"/>
        <end position="127"/>
    </location>
</feature>
<evidence type="ECO:0000259" key="6">
    <source>
        <dbReference type="PROSITE" id="PS50934"/>
    </source>
</evidence>
<feature type="region of interest" description="Disordered" evidence="4">
    <location>
        <begin position="629"/>
        <end position="665"/>
    </location>
</feature>
<feature type="compositionally biased region" description="Acidic residues" evidence="4">
    <location>
        <begin position="838"/>
        <end position="860"/>
    </location>
</feature>